<protein>
    <submittedName>
        <fullName evidence="1">Uncharacterized protein</fullName>
    </submittedName>
</protein>
<evidence type="ECO:0000313" key="2">
    <source>
        <dbReference type="Proteomes" id="UP001143910"/>
    </source>
</evidence>
<reference evidence="1" key="1">
    <citation type="submission" date="2022-08" db="EMBL/GenBank/DDBJ databases">
        <title>Genome Sequence of Lecanicillium fungicola.</title>
        <authorList>
            <person name="Buettner E."/>
        </authorList>
    </citation>
    <scope>NUCLEOTIDE SEQUENCE</scope>
    <source>
        <strain evidence="1">Babe33</strain>
    </source>
</reference>
<proteinExistence type="predicted"/>
<organism evidence="1 2">
    <name type="scientific">Zarea fungicola</name>
    <dbReference type="NCBI Taxonomy" id="93591"/>
    <lineage>
        <taxon>Eukaryota</taxon>
        <taxon>Fungi</taxon>
        <taxon>Dikarya</taxon>
        <taxon>Ascomycota</taxon>
        <taxon>Pezizomycotina</taxon>
        <taxon>Sordariomycetes</taxon>
        <taxon>Hypocreomycetidae</taxon>
        <taxon>Hypocreales</taxon>
        <taxon>Cordycipitaceae</taxon>
        <taxon>Zarea</taxon>
    </lineage>
</organism>
<keyword evidence="2" id="KW-1185">Reference proteome</keyword>
<dbReference type="EMBL" id="JANJQO010003114">
    <property type="protein sequence ID" value="KAJ2964930.1"/>
    <property type="molecule type" value="Genomic_DNA"/>
</dbReference>
<gene>
    <name evidence="1" type="ORF">NQ176_g10759</name>
</gene>
<dbReference type="Proteomes" id="UP001143910">
    <property type="component" value="Unassembled WGS sequence"/>
</dbReference>
<comment type="caution">
    <text evidence="1">The sequence shown here is derived from an EMBL/GenBank/DDBJ whole genome shotgun (WGS) entry which is preliminary data.</text>
</comment>
<name>A0ACC1MFX9_9HYPO</name>
<evidence type="ECO:0000313" key="1">
    <source>
        <dbReference type="EMBL" id="KAJ2964930.1"/>
    </source>
</evidence>
<sequence length="123" mass="13906">MHPLAREALRLDDDSHKKYTVWRKQPMRLVLSERLLMIDGEYIHIVPASGGKAVLDSTSKTTTVHFSNVIGCKVPRKHPTNVKLVVYKAAETKRYDFEARSADEAAEIVSELKTGIAPYNRDI</sequence>
<accession>A0ACC1MFX9</accession>